<reference evidence="2" key="2">
    <citation type="journal article" date="2021" name="PeerJ">
        <title>Extensive microbial diversity within the chicken gut microbiome revealed by metagenomics and culture.</title>
        <authorList>
            <person name="Gilroy R."/>
            <person name="Ravi A."/>
            <person name="Getino M."/>
            <person name="Pursley I."/>
            <person name="Horton D.L."/>
            <person name="Alikhan N.F."/>
            <person name="Baker D."/>
            <person name="Gharbi K."/>
            <person name="Hall N."/>
            <person name="Watson M."/>
            <person name="Adriaenssens E.M."/>
            <person name="Foster-Nyarko E."/>
            <person name="Jarju S."/>
            <person name="Secka A."/>
            <person name="Antonio M."/>
            <person name="Oren A."/>
            <person name="Chaudhuri R.R."/>
            <person name="La Ragione R."/>
            <person name="Hildebrand F."/>
            <person name="Pallen M.J."/>
        </authorList>
    </citation>
    <scope>NUCLEOTIDE SEQUENCE</scope>
    <source>
        <strain evidence="2">CHK187-14744</strain>
    </source>
</reference>
<accession>A0A9D1HFX4</accession>
<evidence type="ECO:0000313" key="2">
    <source>
        <dbReference type="EMBL" id="HIU02773.1"/>
    </source>
</evidence>
<gene>
    <name evidence="2" type="ORF">IAB63_05920</name>
</gene>
<dbReference type="PANTHER" id="PTHR43179">
    <property type="entry name" value="RHAMNOSYLTRANSFERASE WBBL"/>
    <property type="match status" value="1"/>
</dbReference>
<dbReference type="Proteomes" id="UP000824164">
    <property type="component" value="Unassembled WGS sequence"/>
</dbReference>
<dbReference type="AlphaFoldDB" id="A0A9D1HFX4"/>
<dbReference type="PANTHER" id="PTHR43179:SF10">
    <property type="entry name" value="GLYCOSYL TRANSFERASE"/>
    <property type="match status" value="1"/>
</dbReference>
<feature type="domain" description="Glycosyltransferase 2-like" evidence="1">
    <location>
        <begin position="10"/>
        <end position="175"/>
    </location>
</feature>
<sequence length="254" mass="29729">MQKIDISGAIVTYNNEETIEKCILSILEDTKNLPFRLYVYDNGSTDNTVPIVRSFPEVILTESFENVGFGQGHNEILKMVDSDVHFVINPDIVIPGDRSVIPRLARFLDRNPDVGIVTPKICFEDGEEQFLPKRDPNIRFVILSKFPLFRKFRRIYTMADRRFESPKTIDSSTGCFFGIQTPVMKDVDGFDPRFFLYFEDADLSRRVRQQKKIVFYPGTYVYHGWKRENMHSLKGIRIFLTSMAKYLWKWRQAD</sequence>
<dbReference type="InterPro" id="IPR001173">
    <property type="entry name" value="Glyco_trans_2-like"/>
</dbReference>
<dbReference type="SUPFAM" id="SSF53448">
    <property type="entry name" value="Nucleotide-diphospho-sugar transferases"/>
    <property type="match status" value="1"/>
</dbReference>
<dbReference type="EMBL" id="DVLT01000038">
    <property type="protein sequence ID" value="HIU02773.1"/>
    <property type="molecule type" value="Genomic_DNA"/>
</dbReference>
<reference evidence="2" key="1">
    <citation type="submission" date="2020-10" db="EMBL/GenBank/DDBJ databases">
        <authorList>
            <person name="Gilroy R."/>
        </authorList>
    </citation>
    <scope>NUCLEOTIDE SEQUENCE</scope>
    <source>
        <strain evidence="2">CHK187-14744</strain>
    </source>
</reference>
<dbReference type="Pfam" id="PF00535">
    <property type="entry name" value="Glycos_transf_2"/>
    <property type="match status" value="1"/>
</dbReference>
<evidence type="ECO:0000313" key="3">
    <source>
        <dbReference type="Proteomes" id="UP000824164"/>
    </source>
</evidence>
<dbReference type="Gene3D" id="3.90.550.10">
    <property type="entry name" value="Spore Coat Polysaccharide Biosynthesis Protein SpsA, Chain A"/>
    <property type="match status" value="1"/>
</dbReference>
<dbReference type="InterPro" id="IPR029044">
    <property type="entry name" value="Nucleotide-diphossugar_trans"/>
</dbReference>
<proteinExistence type="predicted"/>
<organism evidence="2 3">
    <name type="scientific">Candidatus Onthocola gallistercoris</name>
    <dbReference type="NCBI Taxonomy" id="2840876"/>
    <lineage>
        <taxon>Bacteria</taxon>
        <taxon>Bacillati</taxon>
        <taxon>Bacillota</taxon>
        <taxon>Bacilli</taxon>
        <taxon>Candidatus Onthocola</taxon>
    </lineage>
</organism>
<protein>
    <submittedName>
        <fullName evidence="2">Glycosyltransferase family 2 protein</fullName>
    </submittedName>
</protein>
<comment type="caution">
    <text evidence="2">The sequence shown here is derived from an EMBL/GenBank/DDBJ whole genome shotgun (WGS) entry which is preliminary data.</text>
</comment>
<name>A0A9D1HFX4_9FIRM</name>
<dbReference type="CDD" id="cd04186">
    <property type="entry name" value="GT_2_like_c"/>
    <property type="match status" value="1"/>
</dbReference>
<evidence type="ECO:0000259" key="1">
    <source>
        <dbReference type="Pfam" id="PF00535"/>
    </source>
</evidence>